<protein>
    <recommendedName>
        <fullName evidence="4">DUF2157 domain-containing protein</fullName>
    </recommendedName>
</protein>
<feature type="transmembrane region" description="Helical" evidence="1">
    <location>
        <begin position="238"/>
        <end position="259"/>
    </location>
</feature>
<sequence>MPVKAYNPRWAHHQAMWAAANSWQKRRLLTEPQLAAVRAAYPLDYYRPNIFLRVTLFLFTGIGTLAGSGFLGLFLYEGLFHNSSSQEELLLVATAALSAAGCLFILEASIRSSRLYHSGVDNALLYATLGWLLFLALYVATKNEPDIYYGGFLLFSPHITVALLLILALLLAATIRYADRVVAAAAYFTYLLFLANCCLQLPGGRLLLPFVLMLASGGAYLLVRRLTHRPDYLYYKPCLTLLKALALVTFYLGGNYWVVREGNALLSDALASSQIPFAWVFYVFTATVPVVYVVVGLRRFDRIWLWVGLLIVGFSFFTLRYYRSLLPPEVAATLAGSVLVAAMLWVARYLRTPRHGLTAAPDGEEDNQKFNLESLIVAQTATVPQPVAPGFQFGGGSSGGGGADGSF</sequence>
<gene>
    <name evidence="2" type="ORF">J0X19_18200</name>
</gene>
<accession>A0A939EZA4</accession>
<dbReference type="RefSeq" id="WP_206985839.1">
    <property type="nucleotide sequence ID" value="NZ_JAFLQZ010000014.1"/>
</dbReference>
<evidence type="ECO:0000256" key="1">
    <source>
        <dbReference type="SAM" id="Phobius"/>
    </source>
</evidence>
<feature type="transmembrane region" description="Helical" evidence="1">
    <location>
        <begin position="328"/>
        <end position="347"/>
    </location>
</feature>
<dbReference type="Proteomes" id="UP000664144">
    <property type="component" value="Unassembled WGS sequence"/>
</dbReference>
<feature type="transmembrane region" description="Helical" evidence="1">
    <location>
        <begin position="147"/>
        <end position="172"/>
    </location>
</feature>
<comment type="caution">
    <text evidence="2">The sequence shown here is derived from an EMBL/GenBank/DDBJ whole genome shotgun (WGS) entry which is preliminary data.</text>
</comment>
<keyword evidence="1" id="KW-1133">Transmembrane helix</keyword>
<reference evidence="2" key="1">
    <citation type="submission" date="2021-03" db="EMBL/GenBank/DDBJ databases">
        <authorList>
            <person name="Kim M.K."/>
        </authorList>
    </citation>
    <scope>NUCLEOTIDE SEQUENCE</scope>
    <source>
        <strain evidence="2">BT186</strain>
    </source>
</reference>
<keyword evidence="3" id="KW-1185">Reference proteome</keyword>
<dbReference type="AlphaFoldDB" id="A0A939EZA4"/>
<feature type="transmembrane region" description="Helical" evidence="1">
    <location>
        <begin position="304"/>
        <end position="322"/>
    </location>
</feature>
<evidence type="ECO:0008006" key="4">
    <source>
        <dbReference type="Google" id="ProtNLM"/>
    </source>
</evidence>
<proteinExistence type="predicted"/>
<keyword evidence="1" id="KW-0812">Transmembrane</keyword>
<feature type="transmembrane region" description="Helical" evidence="1">
    <location>
        <begin position="50"/>
        <end position="76"/>
    </location>
</feature>
<feature type="transmembrane region" description="Helical" evidence="1">
    <location>
        <begin position="184"/>
        <end position="202"/>
    </location>
</feature>
<evidence type="ECO:0000313" key="3">
    <source>
        <dbReference type="Proteomes" id="UP000664144"/>
    </source>
</evidence>
<feature type="transmembrane region" description="Helical" evidence="1">
    <location>
        <begin position="208"/>
        <end position="226"/>
    </location>
</feature>
<evidence type="ECO:0000313" key="2">
    <source>
        <dbReference type="EMBL" id="MBO0359897.1"/>
    </source>
</evidence>
<feature type="transmembrane region" description="Helical" evidence="1">
    <location>
        <begin position="279"/>
        <end position="297"/>
    </location>
</feature>
<keyword evidence="1" id="KW-0472">Membrane</keyword>
<name>A0A939EZA4_9BACT</name>
<feature type="transmembrane region" description="Helical" evidence="1">
    <location>
        <begin position="88"/>
        <end position="110"/>
    </location>
</feature>
<dbReference type="EMBL" id="JAFLQZ010000014">
    <property type="protein sequence ID" value="MBO0359897.1"/>
    <property type="molecule type" value="Genomic_DNA"/>
</dbReference>
<feature type="transmembrane region" description="Helical" evidence="1">
    <location>
        <begin position="122"/>
        <end position="141"/>
    </location>
</feature>
<organism evidence="2 3">
    <name type="scientific">Hymenobacter telluris</name>
    <dbReference type="NCBI Taxonomy" id="2816474"/>
    <lineage>
        <taxon>Bacteria</taxon>
        <taxon>Pseudomonadati</taxon>
        <taxon>Bacteroidota</taxon>
        <taxon>Cytophagia</taxon>
        <taxon>Cytophagales</taxon>
        <taxon>Hymenobacteraceae</taxon>
        <taxon>Hymenobacter</taxon>
    </lineage>
</organism>